<reference evidence="5 6" key="1">
    <citation type="submission" date="2019-08" db="EMBL/GenBank/DDBJ databases">
        <title>Deep-cultivation of Planctomycetes and their phenomic and genomic characterization uncovers novel biology.</title>
        <authorList>
            <person name="Wiegand S."/>
            <person name="Jogler M."/>
            <person name="Boedeker C."/>
            <person name="Pinto D."/>
            <person name="Vollmers J."/>
            <person name="Rivas-Marin E."/>
            <person name="Kohn T."/>
            <person name="Peeters S.H."/>
            <person name="Heuer A."/>
            <person name="Rast P."/>
            <person name="Oberbeckmann S."/>
            <person name="Bunk B."/>
            <person name="Jeske O."/>
            <person name="Meyerdierks A."/>
            <person name="Storesund J.E."/>
            <person name="Kallscheuer N."/>
            <person name="Luecker S."/>
            <person name="Lage O.M."/>
            <person name="Pohl T."/>
            <person name="Merkel B.J."/>
            <person name="Hornburger P."/>
            <person name="Mueller R.-W."/>
            <person name="Bruemmer F."/>
            <person name="Labrenz M."/>
            <person name="Spormann A.M."/>
            <person name="Op den Camp H."/>
            <person name="Overmann J."/>
            <person name="Amann R."/>
            <person name="Jetten M.S.M."/>
            <person name="Mascher T."/>
            <person name="Medema M.H."/>
            <person name="Devos D.P."/>
            <person name="Kaster A.-K."/>
            <person name="Ovreas L."/>
            <person name="Rohde M."/>
            <person name="Galperin M.Y."/>
            <person name="Jogler C."/>
        </authorList>
    </citation>
    <scope>NUCLEOTIDE SEQUENCE [LARGE SCALE GENOMIC DNA]</scope>
    <source>
        <strain evidence="5 6">UC8</strain>
    </source>
</reference>
<gene>
    <name evidence="5" type="ORF">UC8_39080</name>
</gene>
<keyword evidence="3" id="KW-1133">Transmembrane helix</keyword>
<dbReference type="RefSeq" id="WP_068139778.1">
    <property type="nucleotide sequence ID" value="NZ_CP042914.1"/>
</dbReference>
<feature type="transmembrane region" description="Helical" evidence="3">
    <location>
        <begin position="114"/>
        <end position="134"/>
    </location>
</feature>
<evidence type="ECO:0000313" key="5">
    <source>
        <dbReference type="EMBL" id="QEG41880.1"/>
    </source>
</evidence>
<protein>
    <recommendedName>
        <fullName evidence="4">CsbD-like domain-containing protein</fullName>
    </recommendedName>
</protein>
<dbReference type="Proteomes" id="UP000325286">
    <property type="component" value="Chromosome"/>
</dbReference>
<dbReference type="PANTHER" id="PTHR34977:SF1">
    <property type="entry name" value="UPF0337 PROTEIN YJBJ"/>
    <property type="match status" value="1"/>
</dbReference>
<dbReference type="InterPro" id="IPR050423">
    <property type="entry name" value="UPF0337_stress_rsp"/>
</dbReference>
<dbReference type="Pfam" id="PF05532">
    <property type="entry name" value="CsbD"/>
    <property type="match status" value="1"/>
</dbReference>
<evidence type="ECO:0000259" key="4">
    <source>
        <dbReference type="Pfam" id="PF05532"/>
    </source>
</evidence>
<dbReference type="AlphaFoldDB" id="A0A5B9QVR1"/>
<dbReference type="PANTHER" id="PTHR34977">
    <property type="entry name" value="UPF0337 PROTEIN YJBJ"/>
    <property type="match status" value="1"/>
</dbReference>
<comment type="similarity">
    <text evidence="1">Belongs to the UPF0337 (CsbD) family.</text>
</comment>
<name>A0A5B9QVR1_9BACT</name>
<dbReference type="KEGG" id="rul:UC8_39080"/>
<feature type="region of interest" description="Disordered" evidence="2">
    <location>
        <begin position="84"/>
        <end position="107"/>
    </location>
</feature>
<feature type="domain" description="CsbD-like" evidence="4">
    <location>
        <begin position="7"/>
        <end position="56"/>
    </location>
</feature>
<proteinExistence type="inferred from homology"/>
<keyword evidence="6" id="KW-1185">Reference proteome</keyword>
<keyword evidence="3" id="KW-0472">Membrane</keyword>
<dbReference type="EMBL" id="CP042914">
    <property type="protein sequence ID" value="QEG41880.1"/>
    <property type="molecule type" value="Genomic_DNA"/>
</dbReference>
<evidence type="ECO:0000256" key="3">
    <source>
        <dbReference type="SAM" id="Phobius"/>
    </source>
</evidence>
<sequence>MTTKQELSGKWKSIAGAVKKKYGAITDNDLRRAEGDLNQLAGLIQQKTGQSREQIEAFFDECCASNDSLAGQAQQLASGATESLREGYSQATEQARRGYESTVKTMSRHPLESTGAALGLGLIVGVLVGLSIGAQRERDLAWHQRWGR</sequence>
<dbReference type="Gene3D" id="1.10.1470.10">
    <property type="entry name" value="YjbJ"/>
    <property type="match status" value="1"/>
</dbReference>
<dbReference type="OrthoDB" id="278198at2"/>
<dbReference type="SUPFAM" id="SSF69047">
    <property type="entry name" value="Hypothetical protein YjbJ"/>
    <property type="match status" value="1"/>
</dbReference>
<accession>A0A5B9QVR1</accession>
<organism evidence="5 6">
    <name type="scientific">Roseimaritima ulvae</name>
    <dbReference type="NCBI Taxonomy" id="980254"/>
    <lineage>
        <taxon>Bacteria</taxon>
        <taxon>Pseudomonadati</taxon>
        <taxon>Planctomycetota</taxon>
        <taxon>Planctomycetia</taxon>
        <taxon>Pirellulales</taxon>
        <taxon>Pirellulaceae</taxon>
        <taxon>Roseimaritima</taxon>
    </lineage>
</organism>
<evidence type="ECO:0000256" key="1">
    <source>
        <dbReference type="ARBA" id="ARBA00009129"/>
    </source>
</evidence>
<dbReference type="InterPro" id="IPR036629">
    <property type="entry name" value="YjbJ_sf"/>
</dbReference>
<evidence type="ECO:0000313" key="6">
    <source>
        <dbReference type="Proteomes" id="UP000325286"/>
    </source>
</evidence>
<evidence type="ECO:0000256" key="2">
    <source>
        <dbReference type="SAM" id="MobiDB-lite"/>
    </source>
</evidence>
<keyword evidence="3" id="KW-0812">Transmembrane</keyword>
<dbReference type="InterPro" id="IPR008462">
    <property type="entry name" value="CsbD"/>
</dbReference>